<accession>A0AC34RH44</accession>
<sequence>MPQNKTDSAAAEIRRHHAQARLTKQKIARQLSCAPNTLRTRRGDDDANEMPAEQEKEEAQRL</sequence>
<dbReference type="WBParaSite" id="JU765_v2.g667.t1">
    <property type="protein sequence ID" value="JU765_v2.g667.t1"/>
    <property type="gene ID" value="JU765_v2.g667"/>
</dbReference>
<dbReference type="Proteomes" id="UP000887576">
    <property type="component" value="Unplaced"/>
</dbReference>
<organism evidence="1 2">
    <name type="scientific">Panagrolaimus sp. JU765</name>
    <dbReference type="NCBI Taxonomy" id="591449"/>
    <lineage>
        <taxon>Eukaryota</taxon>
        <taxon>Metazoa</taxon>
        <taxon>Ecdysozoa</taxon>
        <taxon>Nematoda</taxon>
        <taxon>Chromadorea</taxon>
        <taxon>Rhabditida</taxon>
        <taxon>Tylenchina</taxon>
        <taxon>Panagrolaimomorpha</taxon>
        <taxon>Panagrolaimoidea</taxon>
        <taxon>Panagrolaimidae</taxon>
        <taxon>Panagrolaimus</taxon>
    </lineage>
</organism>
<evidence type="ECO:0000313" key="2">
    <source>
        <dbReference type="WBParaSite" id="JU765_v2.g667.t1"/>
    </source>
</evidence>
<reference evidence="2" key="1">
    <citation type="submission" date="2022-11" db="UniProtKB">
        <authorList>
            <consortium name="WormBaseParasite"/>
        </authorList>
    </citation>
    <scope>IDENTIFICATION</scope>
</reference>
<protein>
    <submittedName>
        <fullName evidence="2">Transposase</fullName>
    </submittedName>
</protein>
<evidence type="ECO:0000313" key="1">
    <source>
        <dbReference type="Proteomes" id="UP000887576"/>
    </source>
</evidence>
<proteinExistence type="predicted"/>
<name>A0AC34RH44_9BILA</name>